<name>A0ABV3RE05_9SPHN</name>
<dbReference type="GO" id="GO:0016491">
    <property type="term" value="F:oxidoreductase activity"/>
    <property type="evidence" value="ECO:0007669"/>
    <property type="project" value="UniProtKB-KW"/>
</dbReference>
<keyword evidence="4" id="KW-1185">Reference proteome</keyword>
<dbReference type="Pfam" id="PF13561">
    <property type="entry name" value="adh_short_C2"/>
    <property type="match status" value="1"/>
</dbReference>
<sequence>MTQKVAFITGAARGLGREIARALARDGCRLYLVDVLGDRLEDTAAELLAAGHEVVSRLVDVSNHHQCVEAVSDCVERFGELTVLVNCAAIMRMEPFTDTSEEVWNHILAVNLSGPFFLCQAAIPHLIAARGSIVNVASSNGLMGTPYTGPYSASKAALISLTKTLAMEYVEEPIRVNAVCPGPMATEIASEAMPPASIKREKVARYSGQRGLGDAVDVANVVAFLASDAAAGVHGAIWTADLGTSAG</sequence>
<evidence type="ECO:0000313" key="4">
    <source>
        <dbReference type="Proteomes" id="UP001556118"/>
    </source>
</evidence>
<dbReference type="PROSITE" id="PS00061">
    <property type="entry name" value="ADH_SHORT"/>
    <property type="match status" value="1"/>
</dbReference>
<dbReference type="EMBL" id="JBFNXR010000052">
    <property type="protein sequence ID" value="MEW9856324.1"/>
    <property type="molecule type" value="Genomic_DNA"/>
</dbReference>
<evidence type="ECO:0000259" key="2">
    <source>
        <dbReference type="SMART" id="SM00822"/>
    </source>
</evidence>
<organism evidence="3 4">
    <name type="scientific">Novosphingobium rhizovicinum</name>
    <dbReference type="NCBI Taxonomy" id="3228928"/>
    <lineage>
        <taxon>Bacteria</taxon>
        <taxon>Pseudomonadati</taxon>
        <taxon>Pseudomonadota</taxon>
        <taxon>Alphaproteobacteria</taxon>
        <taxon>Sphingomonadales</taxon>
        <taxon>Sphingomonadaceae</taxon>
        <taxon>Novosphingobium</taxon>
    </lineage>
</organism>
<dbReference type="InterPro" id="IPR057326">
    <property type="entry name" value="KR_dom"/>
</dbReference>
<accession>A0ABV3RE05</accession>
<dbReference type="SUPFAM" id="SSF51735">
    <property type="entry name" value="NAD(P)-binding Rossmann-fold domains"/>
    <property type="match status" value="1"/>
</dbReference>
<feature type="domain" description="Ketoreductase" evidence="2">
    <location>
        <begin position="4"/>
        <end position="173"/>
    </location>
</feature>
<evidence type="ECO:0000256" key="1">
    <source>
        <dbReference type="ARBA" id="ARBA00006484"/>
    </source>
</evidence>
<dbReference type="InterPro" id="IPR002347">
    <property type="entry name" value="SDR_fam"/>
</dbReference>
<dbReference type="InterPro" id="IPR020904">
    <property type="entry name" value="Sc_DH/Rdtase_CS"/>
</dbReference>
<dbReference type="PRINTS" id="PR00081">
    <property type="entry name" value="GDHRDH"/>
</dbReference>
<dbReference type="Proteomes" id="UP001556118">
    <property type="component" value="Unassembled WGS sequence"/>
</dbReference>
<dbReference type="CDD" id="cd05233">
    <property type="entry name" value="SDR_c"/>
    <property type="match status" value="1"/>
</dbReference>
<dbReference type="RefSeq" id="WP_367774736.1">
    <property type="nucleotide sequence ID" value="NZ_JBFNXR010000052.1"/>
</dbReference>
<comment type="similarity">
    <text evidence="1">Belongs to the short-chain dehydrogenases/reductases (SDR) family.</text>
</comment>
<protein>
    <submittedName>
        <fullName evidence="3">SDR family NAD(P)-dependent oxidoreductase</fullName>
        <ecNumber evidence="3">1.1.1.-</ecNumber>
    </submittedName>
</protein>
<dbReference type="SMART" id="SM00822">
    <property type="entry name" value="PKS_KR"/>
    <property type="match status" value="1"/>
</dbReference>
<keyword evidence="3" id="KW-0560">Oxidoreductase</keyword>
<dbReference type="InterPro" id="IPR036291">
    <property type="entry name" value="NAD(P)-bd_dom_sf"/>
</dbReference>
<proteinExistence type="inferred from homology"/>
<dbReference type="PANTHER" id="PTHR42760">
    <property type="entry name" value="SHORT-CHAIN DEHYDROGENASES/REDUCTASES FAMILY MEMBER"/>
    <property type="match status" value="1"/>
</dbReference>
<reference evidence="3 4" key="1">
    <citation type="submission" date="2024-06" db="EMBL/GenBank/DDBJ databases">
        <title>Novosphingobium rhizovicinus M1R2S20.</title>
        <authorList>
            <person name="Sun J.-Q."/>
        </authorList>
    </citation>
    <scope>NUCLEOTIDE SEQUENCE [LARGE SCALE GENOMIC DNA]</scope>
    <source>
        <strain evidence="3 4">M1R2S20</strain>
    </source>
</reference>
<gene>
    <name evidence="3" type="ORF">ABUH87_14390</name>
</gene>
<dbReference type="PRINTS" id="PR00080">
    <property type="entry name" value="SDRFAMILY"/>
</dbReference>
<dbReference type="Gene3D" id="3.40.50.720">
    <property type="entry name" value="NAD(P)-binding Rossmann-like Domain"/>
    <property type="match status" value="1"/>
</dbReference>
<evidence type="ECO:0000313" key="3">
    <source>
        <dbReference type="EMBL" id="MEW9856324.1"/>
    </source>
</evidence>
<comment type="caution">
    <text evidence="3">The sequence shown here is derived from an EMBL/GenBank/DDBJ whole genome shotgun (WGS) entry which is preliminary data.</text>
</comment>
<dbReference type="EC" id="1.1.1.-" evidence="3"/>